<evidence type="ECO:0000313" key="5">
    <source>
        <dbReference type="EMBL" id="GAA3911236.1"/>
    </source>
</evidence>
<dbReference type="InterPro" id="IPR029063">
    <property type="entry name" value="SAM-dependent_MTases_sf"/>
</dbReference>
<keyword evidence="3" id="KW-0949">S-adenosyl-L-methionine</keyword>
<dbReference type="EMBL" id="BAAAZT010000077">
    <property type="protein sequence ID" value="GAA3911236.1"/>
    <property type="molecule type" value="Genomic_DNA"/>
</dbReference>
<evidence type="ECO:0000256" key="4">
    <source>
        <dbReference type="SAM" id="MobiDB-lite"/>
    </source>
</evidence>
<dbReference type="PANTHER" id="PTHR43542">
    <property type="entry name" value="METHYLTRANSFERASE"/>
    <property type="match status" value="1"/>
</dbReference>
<feature type="region of interest" description="Disordered" evidence="4">
    <location>
        <begin position="1"/>
        <end position="22"/>
    </location>
</feature>
<evidence type="ECO:0000256" key="2">
    <source>
        <dbReference type="ARBA" id="ARBA00022679"/>
    </source>
</evidence>
<gene>
    <name evidence="5" type="primary">rsmD</name>
    <name evidence="5" type="ORF">GCM10022228_23150</name>
</gene>
<name>A0ABP7LZA1_9GAMM</name>
<dbReference type="Pfam" id="PF03602">
    <property type="entry name" value="Cons_hypoth95"/>
    <property type="match status" value="1"/>
</dbReference>
<keyword evidence="6" id="KW-1185">Reference proteome</keyword>
<evidence type="ECO:0000313" key="6">
    <source>
        <dbReference type="Proteomes" id="UP001500133"/>
    </source>
</evidence>
<organism evidence="5 6">
    <name type="scientific">Halomonas cibimaris</name>
    <dbReference type="NCBI Taxonomy" id="657012"/>
    <lineage>
        <taxon>Bacteria</taxon>
        <taxon>Pseudomonadati</taxon>
        <taxon>Pseudomonadota</taxon>
        <taxon>Gammaproteobacteria</taxon>
        <taxon>Oceanospirillales</taxon>
        <taxon>Halomonadaceae</taxon>
        <taxon>Halomonas</taxon>
    </lineage>
</organism>
<comment type="function">
    <text evidence="3">Specifically methylates the guanine in position 966 of 16S rRNA in the assembled 30S particle.</text>
</comment>
<dbReference type="RefSeq" id="WP_344705102.1">
    <property type="nucleotide sequence ID" value="NZ_BAAAZT010000077.1"/>
</dbReference>
<dbReference type="SUPFAM" id="SSF53335">
    <property type="entry name" value="S-adenosyl-L-methionine-dependent methyltransferases"/>
    <property type="match status" value="1"/>
</dbReference>
<evidence type="ECO:0000256" key="3">
    <source>
        <dbReference type="PIRNR" id="PIRNR004553"/>
    </source>
</evidence>
<accession>A0ABP7LZA1</accession>
<dbReference type="InterPro" id="IPR004398">
    <property type="entry name" value="RNA_MeTrfase_RsmD"/>
</dbReference>
<dbReference type="EC" id="2.1.1.171" evidence="3"/>
<dbReference type="NCBIfam" id="TIGR00095">
    <property type="entry name" value="16S rRNA (guanine(966)-N(2))-methyltransferase RsmD"/>
    <property type="match status" value="1"/>
</dbReference>
<comment type="similarity">
    <text evidence="3">Belongs to the methyltransferase superfamily. RsmD family.</text>
</comment>
<comment type="caution">
    <text evidence="5">The sequence shown here is derived from an EMBL/GenBank/DDBJ whole genome shotgun (WGS) entry which is preliminary data.</text>
</comment>
<feature type="compositionally biased region" description="Basic residues" evidence="4">
    <location>
        <begin position="1"/>
        <end position="18"/>
    </location>
</feature>
<comment type="catalytic activity">
    <reaction evidence="3">
        <text>guanosine(966) in 16S rRNA + S-adenosyl-L-methionine = N(2)-methylguanosine(966) in 16S rRNA + S-adenosyl-L-homocysteine + H(+)</text>
        <dbReference type="Rhea" id="RHEA:23548"/>
        <dbReference type="Rhea" id="RHEA-COMP:10211"/>
        <dbReference type="Rhea" id="RHEA-COMP:10212"/>
        <dbReference type="ChEBI" id="CHEBI:15378"/>
        <dbReference type="ChEBI" id="CHEBI:57856"/>
        <dbReference type="ChEBI" id="CHEBI:59789"/>
        <dbReference type="ChEBI" id="CHEBI:74269"/>
        <dbReference type="ChEBI" id="CHEBI:74481"/>
        <dbReference type="EC" id="2.1.1.171"/>
    </reaction>
</comment>
<dbReference type="CDD" id="cd02440">
    <property type="entry name" value="AdoMet_MTases"/>
    <property type="match status" value="1"/>
</dbReference>
<evidence type="ECO:0000256" key="1">
    <source>
        <dbReference type="ARBA" id="ARBA00022603"/>
    </source>
</evidence>
<keyword evidence="2 3" id="KW-0808">Transferase</keyword>
<proteinExistence type="inferred from homology"/>
<keyword evidence="3" id="KW-0698">rRNA processing</keyword>
<sequence>MTRKRSSRSARPGARRAASRQSGKLRVIGGEFRRRQLPVADRPGLRPTPDRVRETLFNWLGQTLDGKRVLDSFAGTGALGIEALSRGAAQVTFIEQDSLAADQLRRNLAALGASRAHVICQDARAFLSAPACVDQPSFGQPPFDLVLLDPPFYQGLVDACAEALEAGGWLAPDALIYVEAESTHTPTLPACWQPYRQTQAGDTTARLYCRIARQATLAAAPPGR</sequence>
<protein>
    <recommendedName>
        <fullName evidence="3">Ribosomal RNA small subunit methyltransferase D</fullName>
        <ecNumber evidence="3">2.1.1.171</ecNumber>
    </recommendedName>
</protein>
<reference evidence="6" key="1">
    <citation type="journal article" date="2019" name="Int. J. Syst. Evol. Microbiol.">
        <title>The Global Catalogue of Microorganisms (GCM) 10K type strain sequencing project: providing services to taxonomists for standard genome sequencing and annotation.</title>
        <authorList>
            <consortium name="The Broad Institute Genomics Platform"/>
            <consortium name="The Broad Institute Genome Sequencing Center for Infectious Disease"/>
            <person name="Wu L."/>
            <person name="Ma J."/>
        </authorList>
    </citation>
    <scope>NUCLEOTIDE SEQUENCE [LARGE SCALE GENOMIC DNA]</scope>
    <source>
        <strain evidence="6">JCM 16914</strain>
    </source>
</reference>
<dbReference type="PIRSF" id="PIRSF004553">
    <property type="entry name" value="CHP00095"/>
    <property type="match status" value="1"/>
</dbReference>
<dbReference type="PANTHER" id="PTHR43542:SF1">
    <property type="entry name" value="METHYLTRANSFERASE"/>
    <property type="match status" value="1"/>
</dbReference>
<keyword evidence="1 3" id="KW-0489">Methyltransferase</keyword>
<dbReference type="Gene3D" id="3.40.50.150">
    <property type="entry name" value="Vaccinia Virus protein VP39"/>
    <property type="match status" value="1"/>
</dbReference>
<dbReference type="Proteomes" id="UP001500133">
    <property type="component" value="Unassembled WGS sequence"/>
</dbReference>